<dbReference type="InterPro" id="IPR004154">
    <property type="entry name" value="Anticodon-bd"/>
</dbReference>
<evidence type="ECO:0000256" key="7">
    <source>
        <dbReference type="ARBA" id="ARBA00023146"/>
    </source>
</evidence>
<dbReference type="InterPro" id="IPR006195">
    <property type="entry name" value="aa-tRNA-synth_II"/>
</dbReference>
<dbReference type="PANTHER" id="PTHR43707">
    <property type="entry name" value="HISTIDYL-TRNA SYNTHETASE"/>
    <property type="match status" value="1"/>
</dbReference>
<name>A0A9N8E0K6_9STRA</name>
<gene>
    <name evidence="12" type="ORF">SEMRO_390_G132850.1</name>
</gene>
<comment type="catalytic activity">
    <reaction evidence="9">
        <text>tRNA(His) + L-histidine + ATP = L-histidyl-tRNA(His) + AMP + diphosphate + H(+)</text>
        <dbReference type="Rhea" id="RHEA:17313"/>
        <dbReference type="Rhea" id="RHEA-COMP:9665"/>
        <dbReference type="Rhea" id="RHEA-COMP:9689"/>
        <dbReference type="ChEBI" id="CHEBI:15378"/>
        <dbReference type="ChEBI" id="CHEBI:30616"/>
        <dbReference type="ChEBI" id="CHEBI:33019"/>
        <dbReference type="ChEBI" id="CHEBI:57595"/>
        <dbReference type="ChEBI" id="CHEBI:78442"/>
        <dbReference type="ChEBI" id="CHEBI:78527"/>
        <dbReference type="ChEBI" id="CHEBI:456215"/>
        <dbReference type="EC" id="6.1.1.21"/>
    </reaction>
</comment>
<dbReference type="Proteomes" id="UP001153069">
    <property type="component" value="Unassembled WGS sequence"/>
</dbReference>
<accession>A0A9N8E0K6</accession>
<dbReference type="Pfam" id="PF13393">
    <property type="entry name" value="tRNA-synt_His"/>
    <property type="match status" value="1"/>
</dbReference>
<dbReference type="Gene3D" id="3.40.50.800">
    <property type="entry name" value="Anticodon-binding domain"/>
    <property type="match status" value="1"/>
</dbReference>
<feature type="compositionally biased region" description="Basic and acidic residues" evidence="10">
    <location>
        <begin position="17"/>
        <end position="27"/>
    </location>
</feature>
<evidence type="ECO:0000256" key="8">
    <source>
        <dbReference type="ARBA" id="ARBA00030619"/>
    </source>
</evidence>
<sequence>MPMVTEWQSFGPQPKGPPKDDADAAARKERKVKCSAMAKRLADEFNKKEWSEKKITKELDSLVAELEAGGGDALAGGATIETLEPPSGTRDFYPEEYRVQSWLFDQFHETARMFGFSQYDAPVLEHVRLYERKAGEEITGQMYAFTDQEGARVTLRPEMTPTLARMVLNKTNLQTGDVRVPLPLKWYSIPQCWRFETTQRGRKREHYQWNMDVVGVEHVHAELELLAAAVSFFERVGITSKEVGIKVNSRAVLEAILAKHGIEKGSKNDKGEDIFAKACVIIDKLDKIGAEAVTCMLGEDVDVKPEAAADILQSLEAKSIDELANQLGDAGKDNPAINDVKRLFELAVDYGISDYLVLDASVVRGLAYYTGIVWEAFDRRGQLRAIMGGGRYDRLLELYGGAKCQIPCVGFGFGDCVIMELLKECNKLPDLSTGFLDYVVCAYSPELYGAASKVAAGLRKTGKSVDLMPTPKKKVANSFKHADVTGAQRMVFVAPSEIEKGVVRVKDLRTKDKNGEAIQVDCPLDQLDKLDEMMAQAAEKSS</sequence>
<keyword evidence="5" id="KW-0067">ATP-binding</keyword>
<dbReference type="Gene3D" id="3.30.930.10">
    <property type="entry name" value="Bira Bifunctional Protein, Domain 2"/>
    <property type="match status" value="2"/>
</dbReference>
<dbReference type="SUPFAM" id="SSF55681">
    <property type="entry name" value="Class II aaRS and biotin synthetases"/>
    <property type="match status" value="1"/>
</dbReference>
<dbReference type="Pfam" id="PF03129">
    <property type="entry name" value="HGTP_anticodon"/>
    <property type="match status" value="1"/>
</dbReference>
<evidence type="ECO:0000313" key="13">
    <source>
        <dbReference type="Proteomes" id="UP001153069"/>
    </source>
</evidence>
<dbReference type="InterPro" id="IPR045864">
    <property type="entry name" value="aa-tRNA-synth_II/BPL/LPL"/>
</dbReference>
<dbReference type="NCBIfam" id="TIGR00442">
    <property type="entry name" value="hisS"/>
    <property type="match status" value="1"/>
</dbReference>
<feature type="region of interest" description="Disordered" evidence="10">
    <location>
        <begin position="1"/>
        <end position="29"/>
    </location>
</feature>
<evidence type="ECO:0000256" key="2">
    <source>
        <dbReference type="ARBA" id="ARBA00012815"/>
    </source>
</evidence>
<feature type="compositionally biased region" description="Polar residues" evidence="10">
    <location>
        <begin position="1"/>
        <end position="11"/>
    </location>
</feature>
<comment type="caution">
    <text evidence="12">The sequence shown here is derived from an EMBL/GenBank/DDBJ whole genome shotgun (WGS) entry which is preliminary data.</text>
</comment>
<keyword evidence="7" id="KW-0030">Aminoacyl-tRNA synthetase</keyword>
<dbReference type="EC" id="6.1.1.21" evidence="2"/>
<dbReference type="OrthoDB" id="1906957at2759"/>
<dbReference type="HAMAP" id="MF_00127">
    <property type="entry name" value="His_tRNA_synth"/>
    <property type="match status" value="1"/>
</dbReference>
<evidence type="ECO:0000256" key="3">
    <source>
        <dbReference type="ARBA" id="ARBA00022598"/>
    </source>
</evidence>
<comment type="similarity">
    <text evidence="1">Belongs to the class-II aminoacyl-tRNA synthetase family.</text>
</comment>
<dbReference type="FunFam" id="3.30.930.10:FF:000054">
    <property type="entry name" value="Histidine--tRNA ligase chloroplastic/mitochondrial"/>
    <property type="match status" value="1"/>
</dbReference>
<evidence type="ECO:0000256" key="4">
    <source>
        <dbReference type="ARBA" id="ARBA00022741"/>
    </source>
</evidence>
<dbReference type="GO" id="GO:0006427">
    <property type="term" value="P:histidyl-tRNA aminoacylation"/>
    <property type="evidence" value="ECO:0007669"/>
    <property type="project" value="InterPro"/>
</dbReference>
<dbReference type="InterPro" id="IPR015807">
    <property type="entry name" value="His-tRNA-ligase"/>
</dbReference>
<feature type="domain" description="Aminoacyl-transfer RNA synthetases class-II family profile" evidence="11">
    <location>
        <begin position="98"/>
        <end position="224"/>
    </location>
</feature>
<evidence type="ECO:0000256" key="6">
    <source>
        <dbReference type="ARBA" id="ARBA00022917"/>
    </source>
</evidence>
<dbReference type="CDD" id="cd00773">
    <property type="entry name" value="HisRS-like_core"/>
    <property type="match status" value="1"/>
</dbReference>
<keyword evidence="3 12" id="KW-0436">Ligase</keyword>
<dbReference type="SUPFAM" id="SSF52954">
    <property type="entry name" value="Class II aaRS ABD-related"/>
    <property type="match status" value="1"/>
</dbReference>
<evidence type="ECO:0000256" key="1">
    <source>
        <dbReference type="ARBA" id="ARBA00008226"/>
    </source>
</evidence>
<dbReference type="InterPro" id="IPR041715">
    <property type="entry name" value="HisRS-like_core"/>
</dbReference>
<evidence type="ECO:0000313" key="12">
    <source>
        <dbReference type="EMBL" id="CAB9509449.1"/>
    </source>
</evidence>
<dbReference type="PANTHER" id="PTHR43707:SF1">
    <property type="entry name" value="HISTIDINE--TRNA LIGASE, MITOCHONDRIAL-RELATED"/>
    <property type="match status" value="1"/>
</dbReference>
<proteinExistence type="inferred from homology"/>
<protein>
    <recommendedName>
        <fullName evidence="2">histidine--tRNA ligase</fullName>
        <ecNumber evidence="2">6.1.1.21</ecNumber>
    </recommendedName>
    <alternativeName>
        <fullName evidence="8">Histidyl-tRNA synthetase</fullName>
    </alternativeName>
</protein>
<keyword evidence="13" id="KW-1185">Reference proteome</keyword>
<dbReference type="InterPro" id="IPR004516">
    <property type="entry name" value="HisRS/HisZ"/>
</dbReference>
<dbReference type="InterPro" id="IPR036621">
    <property type="entry name" value="Anticodon-bd_dom_sf"/>
</dbReference>
<dbReference type="GO" id="GO:0005524">
    <property type="term" value="F:ATP binding"/>
    <property type="evidence" value="ECO:0007669"/>
    <property type="project" value="UniProtKB-KW"/>
</dbReference>
<dbReference type="AlphaFoldDB" id="A0A9N8E0K6"/>
<dbReference type="EMBL" id="CAICTM010000389">
    <property type="protein sequence ID" value="CAB9509449.1"/>
    <property type="molecule type" value="Genomic_DNA"/>
</dbReference>
<evidence type="ECO:0000256" key="5">
    <source>
        <dbReference type="ARBA" id="ARBA00022840"/>
    </source>
</evidence>
<evidence type="ECO:0000256" key="9">
    <source>
        <dbReference type="ARBA" id="ARBA00047639"/>
    </source>
</evidence>
<dbReference type="PROSITE" id="PS50862">
    <property type="entry name" value="AA_TRNA_LIGASE_II"/>
    <property type="match status" value="1"/>
</dbReference>
<dbReference type="GO" id="GO:0005737">
    <property type="term" value="C:cytoplasm"/>
    <property type="evidence" value="ECO:0007669"/>
    <property type="project" value="InterPro"/>
</dbReference>
<keyword evidence="4" id="KW-0547">Nucleotide-binding</keyword>
<reference evidence="12" key="1">
    <citation type="submission" date="2020-06" db="EMBL/GenBank/DDBJ databases">
        <authorList>
            <consortium name="Plant Systems Biology data submission"/>
        </authorList>
    </citation>
    <scope>NUCLEOTIDE SEQUENCE</scope>
    <source>
        <strain evidence="12">D6</strain>
    </source>
</reference>
<evidence type="ECO:0000259" key="11">
    <source>
        <dbReference type="PROSITE" id="PS50862"/>
    </source>
</evidence>
<keyword evidence="6" id="KW-0648">Protein biosynthesis</keyword>
<dbReference type="GO" id="GO:0004821">
    <property type="term" value="F:histidine-tRNA ligase activity"/>
    <property type="evidence" value="ECO:0007669"/>
    <property type="project" value="UniProtKB-EC"/>
</dbReference>
<evidence type="ECO:0000256" key="10">
    <source>
        <dbReference type="SAM" id="MobiDB-lite"/>
    </source>
</evidence>
<organism evidence="12 13">
    <name type="scientific">Seminavis robusta</name>
    <dbReference type="NCBI Taxonomy" id="568900"/>
    <lineage>
        <taxon>Eukaryota</taxon>
        <taxon>Sar</taxon>
        <taxon>Stramenopiles</taxon>
        <taxon>Ochrophyta</taxon>
        <taxon>Bacillariophyta</taxon>
        <taxon>Bacillariophyceae</taxon>
        <taxon>Bacillariophycidae</taxon>
        <taxon>Naviculales</taxon>
        <taxon>Naviculaceae</taxon>
        <taxon>Seminavis</taxon>
    </lineage>
</organism>